<dbReference type="PROSITE" id="PS50932">
    <property type="entry name" value="HTH_LACI_2"/>
    <property type="match status" value="1"/>
</dbReference>
<dbReference type="PROSITE" id="PS00356">
    <property type="entry name" value="HTH_LACI_1"/>
    <property type="match status" value="1"/>
</dbReference>
<dbReference type="Gene3D" id="1.10.260.40">
    <property type="entry name" value="lambda repressor-like DNA-binding domains"/>
    <property type="match status" value="1"/>
</dbReference>
<evidence type="ECO:0000256" key="2">
    <source>
        <dbReference type="ARBA" id="ARBA00023125"/>
    </source>
</evidence>
<dbReference type="InterPro" id="IPR046335">
    <property type="entry name" value="LacI/GalR-like_sensor"/>
</dbReference>
<keyword evidence="1" id="KW-0805">Transcription regulation</keyword>
<dbReference type="InterPro" id="IPR010982">
    <property type="entry name" value="Lambda_DNA-bd_dom_sf"/>
</dbReference>
<dbReference type="Pfam" id="PF00356">
    <property type="entry name" value="LacI"/>
    <property type="match status" value="1"/>
</dbReference>
<evidence type="ECO:0000256" key="1">
    <source>
        <dbReference type="ARBA" id="ARBA00023015"/>
    </source>
</evidence>
<dbReference type="Pfam" id="PF13377">
    <property type="entry name" value="Peripla_BP_3"/>
    <property type="match status" value="1"/>
</dbReference>
<name>A0ABP9IPJ4_9ACTN</name>
<evidence type="ECO:0000313" key="6">
    <source>
        <dbReference type="Proteomes" id="UP001501759"/>
    </source>
</evidence>
<dbReference type="InterPro" id="IPR000843">
    <property type="entry name" value="HTH_LacI"/>
</dbReference>
<sequence length="358" mass="38122">MEGGTEGGDVAGARMKDVAARAGVSIKTVSNVVRGAAKVAEPTRLRVERAIAELDYRPHASARHLRTGRSGIIALAFPELVAPYFAELAAEVVVAAKEHGYTVLIEDTGGDPDEELRIASGLTDSLIDGVLLSPLRLDQARLAALEQTVPLVLLGERSYDIAADHVLIDNAAAAREATEHLLALGRRRIAVIGHQTDPPFATSAQRMHGYFTALHAAGVPYDPRLAPPVRSFGRAEGAEAMSRLLDLDHRPDAVFCFSDLLASGALRVAHERHVEVPHDMAVVGFDDLEESRYAVPSLTTVSPDKREIARMAVAALLDRMSDEPATRPTTLTAGHRLVVRESSAGRPCTPAGPGTGDA</sequence>
<dbReference type="Gene3D" id="3.40.50.2300">
    <property type="match status" value="2"/>
</dbReference>
<dbReference type="SMART" id="SM00354">
    <property type="entry name" value="HTH_LACI"/>
    <property type="match status" value="1"/>
</dbReference>
<feature type="domain" description="HTH lacI-type" evidence="4">
    <location>
        <begin position="13"/>
        <end position="67"/>
    </location>
</feature>
<comment type="caution">
    <text evidence="5">The sequence shown here is derived from an EMBL/GenBank/DDBJ whole genome shotgun (WGS) entry which is preliminary data.</text>
</comment>
<dbReference type="SUPFAM" id="SSF47413">
    <property type="entry name" value="lambda repressor-like DNA-binding domains"/>
    <property type="match status" value="1"/>
</dbReference>
<keyword evidence="2 5" id="KW-0238">DNA-binding</keyword>
<dbReference type="PANTHER" id="PTHR30146">
    <property type="entry name" value="LACI-RELATED TRANSCRIPTIONAL REPRESSOR"/>
    <property type="match status" value="1"/>
</dbReference>
<evidence type="ECO:0000256" key="3">
    <source>
        <dbReference type="ARBA" id="ARBA00023163"/>
    </source>
</evidence>
<accession>A0ABP9IPJ4</accession>
<dbReference type="EMBL" id="BAABKB010000004">
    <property type="protein sequence ID" value="GAA5005232.1"/>
    <property type="molecule type" value="Genomic_DNA"/>
</dbReference>
<dbReference type="RefSeq" id="WP_345645355.1">
    <property type="nucleotide sequence ID" value="NZ_BAABKB010000004.1"/>
</dbReference>
<dbReference type="Proteomes" id="UP001501759">
    <property type="component" value="Unassembled WGS sequence"/>
</dbReference>
<dbReference type="PANTHER" id="PTHR30146:SF153">
    <property type="entry name" value="LACTOSE OPERON REPRESSOR"/>
    <property type="match status" value="1"/>
</dbReference>
<dbReference type="InterPro" id="IPR028082">
    <property type="entry name" value="Peripla_BP_I"/>
</dbReference>
<protein>
    <submittedName>
        <fullName evidence="5">LacI family DNA-binding transcriptional regulator</fullName>
    </submittedName>
</protein>
<dbReference type="GO" id="GO:0003677">
    <property type="term" value="F:DNA binding"/>
    <property type="evidence" value="ECO:0007669"/>
    <property type="project" value="UniProtKB-KW"/>
</dbReference>
<gene>
    <name evidence="5" type="ORF">GCM10023335_21920</name>
</gene>
<dbReference type="CDD" id="cd01392">
    <property type="entry name" value="HTH_LacI"/>
    <property type="match status" value="1"/>
</dbReference>
<evidence type="ECO:0000313" key="5">
    <source>
        <dbReference type="EMBL" id="GAA5005232.1"/>
    </source>
</evidence>
<keyword evidence="3" id="KW-0804">Transcription</keyword>
<dbReference type="CDD" id="cd06267">
    <property type="entry name" value="PBP1_LacI_sugar_binding-like"/>
    <property type="match status" value="1"/>
</dbReference>
<dbReference type="SUPFAM" id="SSF53822">
    <property type="entry name" value="Periplasmic binding protein-like I"/>
    <property type="match status" value="1"/>
</dbReference>
<reference evidence="6" key="1">
    <citation type="journal article" date="2019" name="Int. J. Syst. Evol. Microbiol.">
        <title>The Global Catalogue of Microorganisms (GCM) 10K type strain sequencing project: providing services to taxonomists for standard genome sequencing and annotation.</title>
        <authorList>
            <consortium name="The Broad Institute Genomics Platform"/>
            <consortium name="The Broad Institute Genome Sequencing Center for Infectious Disease"/>
            <person name="Wu L."/>
            <person name="Ma J."/>
        </authorList>
    </citation>
    <scope>NUCLEOTIDE SEQUENCE [LARGE SCALE GENOMIC DNA]</scope>
    <source>
        <strain evidence="6">JCM 18409</strain>
    </source>
</reference>
<organism evidence="5 6">
    <name type="scientific">Streptomyces siamensis</name>
    <dbReference type="NCBI Taxonomy" id="1274986"/>
    <lineage>
        <taxon>Bacteria</taxon>
        <taxon>Bacillati</taxon>
        <taxon>Actinomycetota</taxon>
        <taxon>Actinomycetes</taxon>
        <taxon>Kitasatosporales</taxon>
        <taxon>Streptomycetaceae</taxon>
        <taxon>Streptomyces</taxon>
    </lineage>
</organism>
<proteinExistence type="predicted"/>
<keyword evidence="6" id="KW-1185">Reference proteome</keyword>
<evidence type="ECO:0000259" key="4">
    <source>
        <dbReference type="PROSITE" id="PS50932"/>
    </source>
</evidence>